<dbReference type="SUPFAM" id="SSF48452">
    <property type="entry name" value="TPR-like"/>
    <property type="match status" value="2"/>
</dbReference>
<evidence type="ECO:0000256" key="1">
    <source>
        <dbReference type="ARBA" id="ARBA00022737"/>
    </source>
</evidence>
<dbReference type="Proteomes" id="UP000321595">
    <property type="component" value="Chromosome"/>
</dbReference>
<feature type="repeat" description="TPR" evidence="3">
    <location>
        <begin position="451"/>
        <end position="484"/>
    </location>
</feature>
<dbReference type="Pfam" id="PF13485">
    <property type="entry name" value="Peptidase_MA_2"/>
    <property type="match status" value="1"/>
</dbReference>
<protein>
    <submittedName>
        <fullName evidence="6">Tetratricopeptide repeat protein</fullName>
    </submittedName>
</protein>
<keyword evidence="4" id="KW-0732">Signal</keyword>
<proteinExistence type="predicted"/>
<accession>A0A5B8XXQ8</accession>
<sequence>MQPKIYTWLCLLLVWVSLPAWAASPRDADQALSAWQLPEAKRILEELETKAPDSVETLYLWARYDFYEGNYDQAVERLDQAIATAPRREFQELREIVASTRDVTKNYTKHTSPKGYFEIWLEPGKDEVLLPHAFEALDLAYDAFAEEIGYRPPTPVRVEVYPQTTTLAKVSILTEDDIRTSGTIALCKYNRLMITSPRATLRGYGWVDTLVHEYVHYVVNQKTHNRVPIWMHEGLAKFLERRWRGPDQHMLAPSSEHLLQKRVKANSLITFDQMHPSMAKLPSQEDAALAFAEVYTAMEYLREKAGPDAFERLLDLIAQGRDAQRAFAEVLGVPFQQFEREWKASLKSRKASAFPEESGFEERLVFKEEAESELKQMESPKARDHMHLGEIMQARDRFEAAVIQYQKAERIAGSHNPVLQSRLAHSLLALGRAEEAVSSLESSVEFYPSYVSSWINLGKAYAALSQWDKALEHLNEAARINPFDPEVHSEMARVYKAMGRTEDEAQARRFMTLVSAP</sequence>
<evidence type="ECO:0000256" key="4">
    <source>
        <dbReference type="SAM" id="SignalP"/>
    </source>
</evidence>
<dbReference type="KEGG" id="bbae:FRD01_16520"/>
<reference evidence="6 7" key="1">
    <citation type="submission" date="2019-08" db="EMBL/GenBank/DDBJ databases">
        <authorList>
            <person name="Liang Q."/>
        </authorList>
    </citation>
    <scope>NUCLEOTIDE SEQUENCE [LARGE SCALE GENOMIC DNA]</scope>
    <source>
        <strain evidence="6 7">V1718</strain>
    </source>
</reference>
<name>A0A5B8XXQ8_9DELT</name>
<evidence type="ECO:0000256" key="2">
    <source>
        <dbReference type="ARBA" id="ARBA00022803"/>
    </source>
</evidence>
<dbReference type="InterPro" id="IPR051685">
    <property type="entry name" value="Ycf3/AcsC/BcsC/TPR_MFPF"/>
</dbReference>
<dbReference type="InterPro" id="IPR011990">
    <property type="entry name" value="TPR-like_helical_dom_sf"/>
</dbReference>
<dbReference type="AlphaFoldDB" id="A0A5B8XXQ8"/>
<evidence type="ECO:0000259" key="5">
    <source>
        <dbReference type="Pfam" id="PF13485"/>
    </source>
</evidence>
<gene>
    <name evidence="6" type="ORF">FRD01_16520</name>
</gene>
<dbReference type="OrthoDB" id="5483566at2"/>
<dbReference type="SMART" id="SM00028">
    <property type="entry name" value="TPR"/>
    <property type="match status" value="4"/>
</dbReference>
<dbReference type="PANTHER" id="PTHR44943:SF8">
    <property type="entry name" value="TPR REPEAT-CONTAINING PROTEIN MJ0263"/>
    <property type="match status" value="1"/>
</dbReference>
<dbReference type="RefSeq" id="WP_146961578.1">
    <property type="nucleotide sequence ID" value="NZ_CP042467.1"/>
</dbReference>
<feature type="domain" description="Peptidase MA-like" evidence="5">
    <location>
        <begin position="144"/>
        <end position="347"/>
    </location>
</feature>
<feature type="chain" id="PRO_5022746292" evidence="4">
    <location>
        <begin position="23"/>
        <end position="517"/>
    </location>
</feature>
<organism evidence="6 7">
    <name type="scientific">Microvenator marinus</name>
    <dbReference type="NCBI Taxonomy" id="2600177"/>
    <lineage>
        <taxon>Bacteria</taxon>
        <taxon>Deltaproteobacteria</taxon>
        <taxon>Bradymonadales</taxon>
        <taxon>Microvenatoraceae</taxon>
        <taxon>Microvenator</taxon>
    </lineage>
</organism>
<evidence type="ECO:0000313" key="6">
    <source>
        <dbReference type="EMBL" id="QED28813.1"/>
    </source>
</evidence>
<dbReference type="InterPro" id="IPR019734">
    <property type="entry name" value="TPR_rpt"/>
</dbReference>
<dbReference type="Gene3D" id="1.25.40.10">
    <property type="entry name" value="Tetratricopeptide repeat domain"/>
    <property type="match status" value="2"/>
</dbReference>
<feature type="signal peptide" evidence="4">
    <location>
        <begin position="1"/>
        <end position="22"/>
    </location>
</feature>
<dbReference type="EMBL" id="CP042467">
    <property type="protein sequence ID" value="QED28813.1"/>
    <property type="molecule type" value="Genomic_DNA"/>
</dbReference>
<keyword evidence="7" id="KW-1185">Reference proteome</keyword>
<evidence type="ECO:0000256" key="3">
    <source>
        <dbReference type="PROSITE-ProRule" id="PRU00339"/>
    </source>
</evidence>
<keyword evidence="1" id="KW-0677">Repeat</keyword>
<keyword evidence="2 3" id="KW-0802">TPR repeat</keyword>
<evidence type="ECO:0000313" key="7">
    <source>
        <dbReference type="Proteomes" id="UP000321595"/>
    </source>
</evidence>
<dbReference type="InterPro" id="IPR039568">
    <property type="entry name" value="Peptidase_MA-like_dom"/>
</dbReference>
<feature type="repeat" description="TPR" evidence="3">
    <location>
        <begin position="55"/>
        <end position="88"/>
    </location>
</feature>
<dbReference type="PANTHER" id="PTHR44943">
    <property type="entry name" value="CELLULOSE SYNTHASE OPERON PROTEIN C"/>
    <property type="match status" value="1"/>
</dbReference>
<dbReference type="Pfam" id="PF14559">
    <property type="entry name" value="TPR_19"/>
    <property type="match status" value="1"/>
</dbReference>
<dbReference type="PROSITE" id="PS50293">
    <property type="entry name" value="TPR_REGION"/>
    <property type="match status" value="1"/>
</dbReference>
<dbReference type="PROSITE" id="PS50005">
    <property type="entry name" value="TPR"/>
    <property type="match status" value="2"/>
</dbReference>